<dbReference type="OrthoDB" id="196547at2759"/>
<dbReference type="Proteomes" id="UP000002630">
    <property type="component" value="Linkage Group LG26"/>
</dbReference>
<evidence type="ECO:0000313" key="1">
    <source>
        <dbReference type="EMBL" id="CBN75978.1"/>
    </source>
</evidence>
<name>D8LJQ8_ECTSI</name>
<dbReference type="InParanoid" id="D8LJQ8"/>
<sequence length="83" mass="9857">MERKRLMELAHKGEVLFEAGTEEERRLIFARAYLEVKTMLEDNLLRRFLQTDRFKSVRAQRRMGMQGENFSTMVASPHRLAEV</sequence>
<reference evidence="1 2" key="1">
    <citation type="journal article" date="2010" name="Nature">
        <title>The Ectocarpus genome and the independent evolution of multicellularity in brown algae.</title>
        <authorList>
            <person name="Cock J.M."/>
            <person name="Sterck L."/>
            <person name="Rouze P."/>
            <person name="Scornet D."/>
            <person name="Allen A.E."/>
            <person name="Amoutzias G."/>
            <person name="Anthouard V."/>
            <person name="Artiguenave F."/>
            <person name="Aury J.M."/>
            <person name="Badger J.H."/>
            <person name="Beszteri B."/>
            <person name="Billiau K."/>
            <person name="Bonnet E."/>
            <person name="Bothwell J.H."/>
            <person name="Bowler C."/>
            <person name="Boyen C."/>
            <person name="Brownlee C."/>
            <person name="Carrano C.J."/>
            <person name="Charrier B."/>
            <person name="Cho G.Y."/>
            <person name="Coelho S.M."/>
            <person name="Collen J."/>
            <person name="Corre E."/>
            <person name="Da Silva C."/>
            <person name="Delage L."/>
            <person name="Delaroque N."/>
            <person name="Dittami S.M."/>
            <person name="Doulbeau S."/>
            <person name="Elias M."/>
            <person name="Farnham G."/>
            <person name="Gachon C.M."/>
            <person name="Gschloessl B."/>
            <person name="Heesch S."/>
            <person name="Jabbari K."/>
            <person name="Jubin C."/>
            <person name="Kawai H."/>
            <person name="Kimura K."/>
            <person name="Kloareg B."/>
            <person name="Kupper F.C."/>
            <person name="Lang D."/>
            <person name="Le Bail A."/>
            <person name="Leblanc C."/>
            <person name="Lerouge P."/>
            <person name="Lohr M."/>
            <person name="Lopez P.J."/>
            <person name="Martens C."/>
            <person name="Maumus F."/>
            <person name="Michel G."/>
            <person name="Miranda-Saavedra D."/>
            <person name="Morales J."/>
            <person name="Moreau H."/>
            <person name="Motomura T."/>
            <person name="Nagasato C."/>
            <person name="Napoli C.A."/>
            <person name="Nelson D.R."/>
            <person name="Nyvall-Collen P."/>
            <person name="Peters A.F."/>
            <person name="Pommier C."/>
            <person name="Potin P."/>
            <person name="Poulain J."/>
            <person name="Quesneville H."/>
            <person name="Read B."/>
            <person name="Rensing S.A."/>
            <person name="Ritter A."/>
            <person name="Rousvoal S."/>
            <person name="Samanta M."/>
            <person name="Samson G."/>
            <person name="Schroeder D.C."/>
            <person name="Segurens B."/>
            <person name="Strittmatter M."/>
            <person name="Tonon T."/>
            <person name="Tregear J.W."/>
            <person name="Valentin K."/>
            <person name="von Dassow P."/>
            <person name="Yamagishi T."/>
            <person name="Van de Peer Y."/>
            <person name="Wincker P."/>
        </authorList>
    </citation>
    <scope>NUCLEOTIDE SEQUENCE [LARGE SCALE GENOMIC DNA]</scope>
    <source>
        <strain evidence="2">Ec32 / CCAP1310/4</strain>
    </source>
</reference>
<organism evidence="1 2">
    <name type="scientific">Ectocarpus siliculosus</name>
    <name type="common">Brown alga</name>
    <name type="synonym">Conferva siliculosa</name>
    <dbReference type="NCBI Taxonomy" id="2880"/>
    <lineage>
        <taxon>Eukaryota</taxon>
        <taxon>Sar</taxon>
        <taxon>Stramenopiles</taxon>
        <taxon>Ochrophyta</taxon>
        <taxon>PX clade</taxon>
        <taxon>Phaeophyceae</taxon>
        <taxon>Ectocarpales</taxon>
        <taxon>Ectocarpaceae</taxon>
        <taxon>Ectocarpus</taxon>
    </lineage>
</organism>
<evidence type="ECO:0000313" key="2">
    <source>
        <dbReference type="Proteomes" id="UP000002630"/>
    </source>
</evidence>
<proteinExistence type="predicted"/>
<dbReference type="AlphaFoldDB" id="D8LJQ8"/>
<protein>
    <submittedName>
        <fullName evidence="1">Uncharacterized protein</fullName>
    </submittedName>
</protein>
<dbReference type="EMBL" id="FN649751">
    <property type="protein sequence ID" value="CBN75978.1"/>
    <property type="molecule type" value="Genomic_DNA"/>
</dbReference>
<keyword evidence="2" id="KW-1185">Reference proteome</keyword>
<accession>D8LJQ8</accession>
<dbReference type="EMBL" id="FN648447">
    <property type="protein sequence ID" value="CBN75978.1"/>
    <property type="molecule type" value="Genomic_DNA"/>
</dbReference>
<gene>
    <name evidence="1" type="ORF">Esi_0264_0004</name>
</gene>